<keyword evidence="6 9" id="KW-1133">Transmembrane helix</keyword>
<comment type="subcellular location">
    <subcellularLocation>
        <location evidence="1">Mitochondrion membrane</location>
        <topology evidence="1">Multi-pass membrane protein</topology>
    </subcellularLocation>
</comment>
<evidence type="ECO:0000313" key="11">
    <source>
        <dbReference type="Proteomes" id="UP000006718"/>
    </source>
</evidence>
<dbReference type="InterPro" id="IPR004686">
    <property type="entry name" value="Mtc"/>
</dbReference>
<comment type="similarity">
    <text evidence="2">Belongs to the sideroflexin family.</text>
</comment>
<protein>
    <submittedName>
        <fullName evidence="10">Sideroflexin 4</fullName>
    </submittedName>
</protein>
<dbReference type="GO" id="GO:1990542">
    <property type="term" value="P:mitochondrial transmembrane transport"/>
    <property type="evidence" value="ECO:0000318"/>
    <property type="project" value="GO_Central"/>
</dbReference>
<evidence type="ECO:0000256" key="6">
    <source>
        <dbReference type="ARBA" id="ARBA00022989"/>
    </source>
</evidence>
<dbReference type="GO" id="GO:0005743">
    <property type="term" value="C:mitochondrial inner membrane"/>
    <property type="evidence" value="ECO:0000318"/>
    <property type="project" value="GO_Central"/>
</dbReference>
<evidence type="ECO:0000256" key="9">
    <source>
        <dbReference type="SAM" id="Phobius"/>
    </source>
</evidence>
<dbReference type="GO" id="GO:0006865">
    <property type="term" value="P:amino acid transport"/>
    <property type="evidence" value="ECO:0007669"/>
    <property type="project" value="UniProtKB-KW"/>
</dbReference>
<evidence type="ECO:0000256" key="5">
    <source>
        <dbReference type="ARBA" id="ARBA00022970"/>
    </source>
</evidence>
<dbReference type="GO" id="GO:0015075">
    <property type="term" value="F:monoatomic ion transmembrane transporter activity"/>
    <property type="evidence" value="ECO:0007669"/>
    <property type="project" value="InterPro"/>
</dbReference>
<evidence type="ECO:0000313" key="12">
    <source>
        <dbReference type="VGNC" id="VGNC:77246"/>
    </source>
</evidence>
<dbReference type="VEuPathDB" id="HostDB:ENSMMUG00000008291"/>
<feature type="transmembrane region" description="Helical" evidence="9">
    <location>
        <begin position="300"/>
        <end position="324"/>
    </location>
</feature>
<sequence length="354" mass="39857">MERLGGSQELMPVKGRSQILAGSQKKKKKKSQLLLLCLYFSAAINLSVAFLPHKSFIRRFLQWTELLDPTNVFISVESIENSRHLLCTNEDASNPASEDQRIQEAWKRSLATVHADSSNLIPKLFRPAAFLPFMAPTVFLSMMPPKGIKSVILPQVFLYTYMTMFNSINGNRSYTCKPLERSLLMAEAIAASTFLGVVPHFIQIKYGLTNPWIKRLLPVVFLVQASGMNVYMSRNIESIKGIAVMDKEGNVLGHSTIAGTKAVRETAVSRTVLFGTSALIPEIFTYFFKRTQFFLKNPGSLWILKLSCTFLTMGLMVPVSFSVFPQIGQIQCRSHEEKIQPSTEETEIFYHRGV</sequence>
<keyword evidence="7" id="KW-0496">Mitochondrion</keyword>
<feature type="transmembrane region" description="Helical" evidence="9">
    <location>
        <begin position="33"/>
        <end position="51"/>
    </location>
</feature>
<dbReference type="ExpressionAtlas" id="A0A5F7ZKK5">
    <property type="expression patterns" value="baseline"/>
</dbReference>
<keyword evidence="4 9" id="KW-0812">Transmembrane</keyword>
<dbReference type="STRING" id="9544.ENSMMUP00000065150"/>
<gene>
    <name evidence="10 12" type="primary">SFXN4</name>
</gene>
<dbReference type="PANTHER" id="PTHR11153">
    <property type="entry name" value="SIDEROFLEXIN"/>
    <property type="match status" value="1"/>
</dbReference>
<dbReference type="InParanoid" id="A0A5F7ZKK5"/>
<dbReference type="VGNC" id="VGNC:77246">
    <property type="gene designation" value="SFXN4"/>
</dbReference>
<evidence type="ECO:0000256" key="8">
    <source>
        <dbReference type="ARBA" id="ARBA00023136"/>
    </source>
</evidence>
<dbReference type="Ensembl" id="ENSMMUT00000082853.1">
    <property type="protein sequence ID" value="ENSMMUP00000065150.1"/>
    <property type="gene ID" value="ENSMMUG00000008291.4"/>
</dbReference>
<reference evidence="10" key="4">
    <citation type="submission" date="2025-09" db="UniProtKB">
        <authorList>
            <consortium name="Ensembl"/>
        </authorList>
    </citation>
    <scope>IDENTIFICATION</scope>
    <source>
        <strain evidence="10">17573</strain>
    </source>
</reference>
<reference evidence="11" key="1">
    <citation type="journal article" date="2007" name="Science">
        <title>Evolutionary and biomedical insights from the rhesus macaque genome.</title>
        <authorList>
            <person name="Gibbs R.A."/>
            <person name="Rogers J."/>
            <person name="Katze M.G."/>
            <person name="Bumgarner R."/>
            <person name="Weinstock G.M."/>
            <person name="Mardis E.R."/>
            <person name="Remington K.A."/>
            <person name="Strausberg R.L."/>
            <person name="Venter J.C."/>
            <person name="Wilson R.K."/>
            <person name="Batzer M.A."/>
            <person name="Bustamante C.D."/>
            <person name="Eichler E.E."/>
            <person name="Hahn M.W."/>
            <person name="Hardison R.C."/>
            <person name="Makova K.D."/>
            <person name="Miller W."/>
            <person name="Milosavljevic A."/>
            <person name="Palermo R.E."/>
            <person name="Siepel A."/>
            <person name="Sikela J.M."/>
            <person name="Attaway T."/>
            <person name="Bell S."/>
            <person name="Bernard K.E."/>
            <person name="Buhay C.J."/>
            <person name="Chandrabose M.N."/>
            <person name="Dao M."/>
            <person name="Davis C."/>
            <person name="Delehaunty K.D."/>
            <person name="Ding Y."/>
            <person name="Dinh H.H."/>
            <person name="Dugan-Rocha S."/>
            <person name="Fulton L.A."/>
            <person name="Gabisi R.A."/>
            <person name="Garner T.T."/>
            <person name="Godfrey J."/>
            <person name="Hawes A.C."/>
            <person name="Hernandez J."/>
            <person name="Hines S."/>
            <person name="Holder M."/>
            <person name="Hume J."/>
            <person name="Jhangiani S.N."/>
            <person name="Joshi V."/>
            <person name="Khan Z.M."/>
            <person name="Kirkness E.F."/>
            <person name="Cree A."/>
            <person name="Fowler R.G."/>
            <person name="Lee S."/>
            <person name="Lewis L.R."/>
            <person name="Li Z."/>
            <person name="Liu Y.-S."/>
            <person name="Moore S.M."/>
            <person name="Muzny D."/>
            <person name="Nazareth L.V."/>
            <person name="Ngo D.N."/>
            <person name="Okwuonu G.O."/>
            <person name="Pai G."/>
            <person name="Parker D."/>
            <person name="Paul H.A."/>
            <person name="Pfannkoch C."/>
            <person name="Pohl C.S."/>
            <person name="Rogers Y.-H.C."/>
            <person name="Ruiz S.J."/>
            <person name="Sabo A."/>
            <person name="Santibanez J."/>
            <person name="Schneider B.W."/>
            <person name="Smith S.M."/>
            <person name="Sodergren E."/>
            <person name="Svatek A.F."/>
            <person name="Utterback T.R."/>
            <person name="Vattathil S."/>
            <person name="Warren W."/>
            <person name="White C.S."/>
            <person name="Chinwalla A.T."/>
            <person name="Feng Y."/>
            <person name="Halpern A.L."/>
            <person name="Hillier L.W."/>
            <person name="Huang X."/>
            <person name="Minx P."/>
            <person name="Nelson J.O."/>
            <person name="Pepin K.H."/>
            <person name="Qin X."/>
            <person name="Sutton G.G."/>
            <person name="Venter E."/>
            <person name="Walenz B.P."/>
            <person name="Wallis J.W."/>
            <person name="Worley K.C."/>
            <person name="Yang S.-P."/>
            <person name="Jones S.M."/>
            <person name="Marra M.A."/>
            <person name="Rocchi M."/>
            <person name="Schein J.E."/>
            <person name="Baertsch R."/>
            <person name="Clarke L."/>
            <person name="Csuros M."/>
            <person name="Glasscock J."/>
            <person name="Harris R.A."/>
            <person name="Havlak P."/>
            <person name="Jackson A.R."/>
            <person name="Jiang H."/>
            <person name="Liu Y."/>
            <person name="Messina D.N."/>
            <person name="Shen Y."/>
            <person name="Song H.X.-Z."/>
            <person name="Wylie T."/>
            <person name="Zhang L."/>
            <person name="Birney E."/>
            <person name="Han K."/>
            <person name="Konkel M.K."/>
            <person name="Lee J."/>
            <person name="Smit A.F.A."/>
            <person name="Ullmer B."/>
            <person name="Wang H."/>
            <person name="Xing J."/>
            <person name="Burhans R."/>
            <person name="Cheng Z."/>
            <person name="Karro J.E."/>
            <person name="Ma J."/>
            <person name="Raney B."/>
            <person name="She X."/>
            <person name="Cox M.J."/>
            <person name="Demuth J.P."/>
            <person name="Dumas L.J."/>
            <person name="Han S.-G."/>
            <person name="Hopkins J."/>
            <person name="Karimpour-Fard A."/>
            <person name="Kim Y.H."/>
            <person name="Pollack J.R."/>
            <person name="Vinar T."/>
            <person name="Addo-Quaye C."/>
            <person name="Degenhardt J."/>
            <person name="Denby A."/>
            <person name="Hubisz M.J."/>
            <person name="Indap A."/>
            <person name="Kosiol C."/>
            <person name="Lahn B.T."/>
            <person name="Lawson H.A."/>
            <person name="Marklein A."/>
            <person name="Nielsen R."/>
            <person name="Vallender E.J."/>
            <person name="Clark A.G."/>
            <person name="Ferguson B."/>
            <person name="Hernandez R.D."/>
            <person name="Hirani K."/>
            <person name="Kehrer-Sawatzki H."/>
            <person name="Kolb J."/>
            <person name="Patil S."/>
            <person name="Pu L.-L."/>
            <person name="Ren Y."/>
            <person name="Smith D.G."/>
            <person name="Wheeler D.A."/>
            <person name="Schenck I."/>
            <person name="Ball E.V."/>
            <person name="Chen R."/>
            <person name="Cooper D.N."/>
            <person name="Giardine B."/>
            <person name="Hsu F."/>
            <person name="Kent W.J."/>
            <person name="Lesk A."/>
            <person name="Nelson D.L."/>
            <person name="O'brien W.E."/>
            <person name="Pruefer K."/>
            <person name="Stenson P.D."/>
            <person name="Wallace J.C."/>
            <person name="Ke H."/>
            <person name="Liu X.-M."/>
            <person name="Wang P."/>
            <person name="Xiang A.P."/>
            <person name="Yang F."/>
            <person name="Barber G.P."/>
            <person name="Haussler D."/>
            <person name="Karolchik D."/>
            <person name="Kern A.D."/>
            <person name="Kuhn R.M."/>
            <person name="Smith K.E."/>
            <person name="Zwieg A.S."/>
        </authorList>
    </citation>
    <scope>NUCLEOTIDE SEQUENCE [LARGE SCALE GENOMIC DNA]</scope>
    <source>
        <strain evidence="11">17573</strain>
    </source>
</reference>
<evidence type="ECO:0000256" key="2">
    <source>
        <dbReference type="ARBA" id="ARBA00005974"/>
    </source>
</evidence>
<keyword evidence="11" id="KW-1185">Reference proteome</keyword>
<evidence type="ECO:0000313" key="10">
    <source>
        <dbReference type="Ensembl" id="ENSMMUP00000065150.1"/>
    </source>
</evidence>
<evidence type="ECO:0000256" key="1">
    <source>
        <dbReference type="ARBA" id="ARBA00004225"/>
    </source>
</evidence>
<evidence type="ECO:0000256" key="7">
    <source>
        <dbReference type="ARBA" id="ARBA00023128"/>
    </source>
</evidence>
<feature type="transmembrane region" description="Helical" evidence="9">
    <location>
        <begin position="182"/>
        <end position="204"/>
    </location>
</feature>
<dbReference type="OMA" id="NVRFWIA"/>
<dbReference type="GO" id="GO:0022857">
    <property type="term" value="F:transmembrane transporter activity"/>
    <property type="evidence" value="ECO:0000318"/>
    <property type="project" value="GO_Central"/>
</dbReference>
<feature type="transmembrane region" description="Helical" evidence="9">
    <location>
        <begin position="271"/>
        <end position="288"/>
    </location>
</feature>
<keyword evidence="8 9" id="KW-0472">Membrane</keyword>
<dbReference type="GO" id="GO:0005654">
    <property type="term" value="C:nucleoplasm"/>
    <property type="evidence" value="ECO:0007669"/>
    <property type="project" value="Ensembl"/>
</dbReference>
<dbReference type="Pfam" id="PF03820">
    <property type="entry name" value="SFXNs"/>
    <property type="match status" value="1"/>
</dbReference>
<dbReference type="GeneTree" id="ENSGT01030000234641"/>
<dbReference type="PANTHER" id="PTHR11153:SF3">
    <property type="entry name" value="SIDEROFLEXIN-4"/>
    <property type="match status" value="1"/>
</dbReference>
<dbReference type="FunCoup" id="A0A5F7ZKK5">
    <property type="interactions" value="1578"/>
</dbReference>
<organism evidence="10 11">
    <name type="scientific">Macaca mulatta</name>
    <name type="common">Rhesus macaque</name>
    <dbReference type="NCBI Taxonomy" id="9544"/>
    <lineage>
        <taxon>Eukaryota</taxon>
        <taxon>Metazoa</taxon>
        <taxon>Chordata</taxon>
        <taxon>Craniata</taxon>
        <taxon>Vertebrata</taxon>
        <taxon>Euteleostomi</taxon>
        <taxon>Mammalia</taxon>
        <taxon>Eutheria</taxon>
        <taxon>Euarchontoglires</taxon>
        <taxon>Primates</taxon>
        <taxon>Haplorrhini</taxon>
        <taxon>Catarrhini</taxon>
        <taxon>Cercopithecidae</taxon>
        <taxon>Cercopithecinae</taxon>
        <taxon>Macaca</taxon>
    </lineage>
</organism>
<name>A0A5F7ZKK5_MACMU</name>
<keyword evidence="5" id="KW-0029">Amino-acid transport</keyword>
<evidence type="ECO:0000256" key="4">
    <source>
        <dbReference type="ARBA" id="ARBA00022692"/>
    </source>
</evidence>
<reference evidence="10" key="3">
    <citation type="submission" date="2025-08" db="UniProtKB">
        <authorList>
            <consortium name="Ensembl"/>
        </authorList>
    </citation>
    <scope>IDENTIFICATION</scope>
    <source>
        <strain evidence="10">17573</strain>
    </source>
</reference>
<dbReference type="Proteomes" id="UP000006718">
    <property type="component" value="Chromosome 9"/>
</dbReference>
<proteinExistence type="inferred from homology"/>
<reference evidence="10" key="2">
    <citation type="submission" date="2019-01" db="EMBL/GenBank/DDBJ databases">
        <authorList>
            <person name="Graves T."/>
            <person name="Eichler E.E."/>
            <person name="Wilson R.K."/>
        </authorList>
    </citation>
    <scope>NUCLEOTIDE SEQUENCE [LARGE SCALE GENOMIC DNA]</scope>
    <source>
        <strain evidence="10">17573</strain>
    </source>
</reference>
<dbReference type="Bgee" id="ENSMMUG00000008291">
    <property type="expression patterns" value="Expressed in skeletal muscle tissue and 20 other cell types or tissues"/>
</dbReference>
<accession>A0A5F7ZKK5</accession>
<keyword evidence="3" id="KW-0813">Transport</keyword>
<evidence type="ECO:0000256" key="3">
    <source>
        <dbReference type="ARBA" id="ARBA00022448"/>
    </source>
</evidence>
<dbReference type="AlphaFoldDB" id="A0A5F7ZKK5"/>